<reference evidence="2" key="1">
    <citation type="journal article" date="2019" name="Int. J. Syst. Evol. Microbiol.">
        <title>The Global Catalogue of Microorganisms (GCM) 10K type strain sequencing project: providing services to taxonomists for standard genome sequencing and annotation.</title>
        <authorList>
            <consortium name="The Broad Institute Genomics Platform"/>
            <consortium name="The Broad Institute Genome Sequencing Center for Infectious Disease"/>
            <person name="Wu L."/>
            <person name="Ma J."/>
        </authorList>
    </citation>
    <scope>NUCLEOTIDE SEQUENCE [LARGE SCALE GENOMIC DNA]</scope>
    <source>
        <strain evidence="2">CGMCC-1.15741</strain>
    </source>
</reference>
<dbReference type="RefSeq" id="WP_377380048.1">
    <property type="nucleotide sequence ID" value="NZ_JBHSSW010000028.1"/>
</dbReference>
<gene>
    <name evidence="1" type="ORF">ACFQDM_14045</name>
</gene>
<name>A0ABW1SD56_9PROT</name>
<proteinExistence type="predicted"/>
<evidence type="ECO:0000313" key="2">
    <source>
        <dbReference type="Proteomes" id="UP001596303"/>
    </source>
</evidence>
<dbReference type="EMBL" id="JBHSSW010000028">
    <property type="protein sequence ID" value="MFC6199203.1"/>
    <property type="molecule type" value="Genomic_DNA"/>
</dbReference>
<comment type="caution">
    <text evidence="1">The sequence shown here is derived from an EMBL/GenBank/DDBJ whole genome shotgun (WGS) entry which is preliminary data.</text>
</comment>
<sequence>MANSQPVHRLKDGLLTASIWCNETNDGNPIYSVSFNRSYLKDDEWQTAFSYTRSDILKIARLAEQAYDWIARNARTHTQAGAA</sequence>
<organism evidence="1 2">
    <name type="scientific">Ponticaulis profundi</name>
    <dbReference type="NCBI Taxonomy" id="2665222"/>
    <lineage>
        <taxon>Bacteria</taxon>
        <taxon>Pseudomonadati</taxon>
        <taxon>Pseudomonadota</taxon>
        <taxon>Alphaproteobacteria</taxon>
        <taxon>Hyphomonadales</taxon>
        <taxon>Hyphomonadaceae</taxon>
        <taxon>Ponticaulis</taxon>
    </lineage>
</organism>
<dbReference type="Proteomes" id="UP001596303">
    <property type="component" value="Unassembled WGS sequence"/>
</dbReference>
<evidence type="ECO:0000313" key="1">
    <source>
        <dbReference type="EMBL" id="MFC6199203.1"/>
    </source>
</evidence>
<accession>A0ABW1SD56</accession>
<keyword evidence="2" id="KW-1185">Reference proteome</keyword>
<protein>
    <submittedName>
        <fullName evidence="1">Uncharacterized protein</fullName>
    </submittedName>
</protein>